<evidence type="ECO:0000313" key="2">
    <source>
        <dbReference type="EMBL" id="MDF9627735.1"/>
    </source>
</evidence>
<feature type="transmembrane region" description="Helical" evidence="1">
    <location>
        <begin position="32"/>
        <end position="60"/>
    </location>
</feature>
<dbReference type="EMBL" id="JAWPFE010000014">
    <property type="protein sequence ID" value="MDW2892830.1"/>
    <property type="molecule type" value="Genomic_DNA"/>
</dbReference>
<gene>
    <name evidence="2" type="ORF">P5716_01940</name>
    <name evidence="4" type="ORF">R7V75_02490</name>
    <name evidence="3" type="ORF">R7W54_02485</name>
</gene>
<evidence type="ECO:0000313" key="5">
    <source>
        <dbReference type="Proteomes" id="UP001275471"/>
    </source>
</evidence>
<dbReference type="EMBL" id="JARPQC010000003">
    <property type="protein sequence ID" value="MDF9627735.1"/>
    <property type="molecule type" value="Genomic_DNA"/>
</dbReference>
<feature type="transmembrane region" description="Helical" evidence="1">
    <location>
        <begin position="81"/>
        <end position="101"/>
    </location>
</feature>
<dbReference type="RefSeq" id="WP_258825284.1">
    <property type="nucleotide sequence ID" value="NZ_CP079200.1"/>
</dbReference>
<evidence type="ECO:0000313" key="3">
    <source>
        <dbReference type="EMBL" id="MDW2892830.1"/>
    </source>
</evidence>
<reference evidence="2" key="1">
    <citation type="submission" date="2023-03" db="EMBL/GenBank/DDBJ databases">
        <title>Comparative genome analysis of Brazilian Mesomycoplasma ovipneumoniae isolated from healthy and pneumonic sheep.</title>
        <authorList>
            <person name="Gaeta N."/>
            <person name="Timenetsky J."/>
            <person name="Ganda E."/>
            <person name="Gregory L."/>
        </authorList>
    </citation>
    <scope>NUCLEOTIDE SEQUENCE</scope>
    <source>
        <strain evidence="2">USP-SP475</strain>
    </source>
</reference>
<keyword evidence="5" id="KW-1185">Reference proteome</keyword>
<evidence type="ECO:0000313" key="4">
    <source>
        <dbReference type="EMBL" id="MDW2908583.1"/>
    </source>
</evidence>
<protein>
    <submittedName>
        <fullName evidence="3">Uncharacterized protein</fullName>
    </submittedName>
</protein>
<dbReference type="AlphaFoldDB" id="A0AAJ2P5P0"/>
<reference evidence="3 5" key="2">
    <citation type="submission" date="2023-10" db="EMBL/GenBank/DDBJ databases">
        <title>Genome sequences of Mycoplasma ovipneumoniae isolated from goats.</title>
        <authorList>
            <person name="Spergser J."/>
        </authorList>
    </citation>
    <scope>NUCLEOTIDE SEQUENCE</scope>
    <source>
        <strain evidence="4 5">1N</strain>
        <strain evidence="3">5N</strain>
    </source>
</reference>
<proteinExistence type="predicted"/>
<comment type="caution">
    <text evidence="3">The sequence shown here is derived from an EMBL/GenBank/DDBJ whole genome shotgun (WGS) entry which is preliminary data.</text>
</comment>
<dbReference type="Proteomes" id="UP001281777">
    <property type="component" value="Unassembled WGS sequence"/>
</dbReference>
<sequence>METLISLFQQQNQIQQNLDKVKDSVNGVSNAVMGYALIGVSAVTGIIVVASIIWFMARLLQAKFAGPEQKKVIYRNIKQSAWIFGAIILLLVVGVGVIGAITNLTGSFTEGIKDTLSSAPKQ</sequence>
<keyword evidence="1" id="KW-0472">Membrane</keyword>
<keyword evidence="1" id="KW-1133">Transmembrane helix</keyword>
<keyword evidence="1" id="KW-0812">Transmembrane</keyword>
<organism evidence="3 6">
    <name type="scientific">Mesomycoplasma ovipneumoniae</name>
    <dbReference type="NCBI Taxonomy" id="29562"/>
    <lineage>
        <taxon>Bacteria</taxon>
        <taxon>Bacillati</taxon>
        <taxon>Mycoplasmatota</taxon>
        <taxon>Mycoplasmoidales</taxon>
        <taxon>Metamycoplasmataceae</taxon>
        <taxon>Mesomycoplasma</taxon>
    </lineage>
</organism>
<dbReference type="Proteomes" id="UP001275471">
    <property type="component" value="Unassembled WGS sequence"/>
</dbReference>
<evidence type="ECO:0000313" key="6">
    <source>
        <dbReference type="Proteomes" id="UP001281777"/>
    </source>
</evidence>
<name>A0AAJ2P5P0_9BACT</name>
<evidence type="ECO:0000256" key="1">
    <source>
        <dbReference type="SAM" id="Phobius"/>
    </source>
</evidence>
<dbReference type="EMBL" id="JAWPFF010000012">
    <property type="protein sequence ID" value="MDW2908583.1"/>
    <property type="molecule type" value="Genomic_DNA"/>
</dbReference>
<dbReference type="Proteomes" id="UP001176114">
    <property type="component" value="Unassembled WGS sequence"/>
</dbReference>
<accession>A0AAJ2P5P0</accession>